<evidence type="ECO:0000256" key="1">
    <source>
        <dbReference type="ARBA" id="ARBA00001917"/>
    </source>
</evidence>
<evidence type="ECO:0000256" key="9">
    <source>
        <dbReference type="ARBA" id="ARBA00022643"/>
    </source>
</evidence>
<name>A0A914VUU1_9BILA</name>
<comment type="subunit">
    <text evidence="6">Homodimer.</text>
</comment>
<evidence type="ECO:0000256" key="3">
    <source>
        <dbReference type="ARBA" id="ARBA00004738"/>
    </source>
</evidence>
<comment type="similarity">
    <text evidence="5">Belongs to the pyridoxamine 5'-phosphate oxidase family.</text>
</comment>
<keyword evidence="10" id="KW-0560">Oxidoreductase</keyword>
<protein>
    <recommendedName>
        <fullName evidence="7">pyridoxal 5'-phosphate synthase</fullName>
        <ecNumber evidence="7">1.4.3.5</ecNumber>
    </recommendedName>
</protein>
<keyword evidence="15" id="KW-1185">Reference proteome</keyword>
<dbReference type="PANTHER" id="PTHR10851">
    <property type="entry name" value="PYRIDOXINE-5-PHOSPHATE OXIDASE"/>
    <property type="match status" value="1"/>
</dbReference>
<dbReference type="GO" id="GO:0008615">
    <property type="term" value="P:pyridoxine biosynthetic process"/>
    <property type="evidence" value="ECO:0007669"/>
    <property type="project" value="UniProtKB-KW"/>
</dbReference>
<dbReference type="PROSITE" id="PS01064">
    <property type="entry name" value="PYRIDOX_OXIDASE"/>
    <property type="match status" value="1"/>
</dbReference>
<dbReference type="Gene3D" id="2.30.110.10">
    <property type="entry name" value="Electron Transport, Fmn-binding Protein, Chain A"/>
    <property type="match status" value="1"/>
</dbReference>
<comment type="cofactor">
    <cofactor evidence="1">
        <name>FMN</name>
        <dbReference type="ChEBI" id="CHEBI:58210"/>
    </cofactor>
</comment>
<accession>A0A914VUU1</accession>
<dbReference type="InterPro" id="IPR011576">
    <property type="entry name" value="Pyridox_Oxase_N"/>
</dbReference>
<evidence type="ECO:0000313" key="15">
    <source>
        <dbReference type="Proteomes" id="UP000887566"/>
    </source>
</evidence>
<dbReference type="Pfam" id="PF10590">
    <property type="entry name" value="PNP_phzG_C"/>
    <property type="match status" value="1"/>
</dbReference>
<evidence type="ECO:0000256" key="8">
    <source>
        <dbReference type="ARBA" id="ARBA00022630"/>
    </source>
</evidence>
<dbReference type="FunFam" id="2.30.110.10:FF:000005">
    <property type="entry name" value="NAD(P)H-hydrate epimerase"/>
    <property type="match status" value="1"/>
</dbReference>
<comment type="pathway">
    <text evidence="4">Cofactor metabolism; pyridoxal 5'-phosphate salvage; pyridoxal 5'-phosphate from pyridoxine 5'-phosphate: step 1/1.</text>
</comment>
<evidence type="ECO:0000313" key="16">
    <source>
        <dbReference type="WBParaSite" id="PSAMB.scaffold25size111298.g878.t1"/>
    </source>
</evidence>
<feature type="domain" description="Pyridoxamine 5'-phosphate oxidase N-terminal" evidence="13">
    <location>
        <begin position="98"/>
        <end position="216"/>
    </location>
</feature>
<dbReference type="EC" id="1.4.3.5" evidence="7"/>
<dbReference type="NCBIfam" id="TIGR00558">
    <property type="entry name" value="pdxH"/>
    <property type="match status" value="1"/>
</dbReference>
<dbReference type="InterPro" id="IPR012349">
    <property type="entry name" value="Split_barrel_FMN-bd"/>
</dbReference>
<proteinExistence type="inferred from homology"/>
<keyword evidence="8" id="KW-0285">Flavoprotein</keyword>
<sequence length="286" mass="33000">MNRVSRLFISRVAGRRFLSLRSNVKQRQFLFAGRTPVAQSKVAFMASESTPLEIHSWRRAYMNAERPYLLEAEMPSKDPFLFFDAWFRNVASKTDLSFEEVNAVALATSDKNGQPSCRMVLLKAYDKVGFSFYTNYCSKKGLDMEANPKAAMLFFWPSVHWQVRIEGVVEKLPLAAADEYWFKRPIDSRIGSSVSEQSAVVPSRDYLNARANELRQSVQEHDPKTAVPRPAHWGGYVLIPREFEFWQGQSDRLHDRIRFRRSDDGQPNTEHTHTGDNGWVYERLAP</sequence>
<evidence type="ECO:0000256" key="5">
    <source>
        <dbReference type="ARBA" id="ARBA00007301"/>
    </source>
</evidence>
<dbReference type="GO" id="GO:0010181">
    <property type="term" value="F:FMN binding"/>
    <property type="evidence" value="ECO:0007669"/>
    <property type="project" value="InterPro"/>
</dbReference>
<evidence type="ECO:0000259" key="14">
    <source>
        <dbReference type="Pfam" id="PF10590"/>
    </source>
</evidence>
<keyword evidence="9" id="KW-0288">FMN</keyword>
<dbReference type="SUPFAM" id="SSF50475">
    <property type="entry name" value="FMN-binding split barrel"/>
    <property type="match status" value="1"/>
</dbReference>
<dbReference type="NCBIfam" id="NF004231">
    <property type="entry name" value="PRK05679.1"/>
    <property type="match status" value="1"/>
</dbReference>
<dbReference type="AlphaFoldDB" id="A0A914VUU1"/>
<keyword evidence="11" id="KW-0664">Pyridoxine biosynthesis</keyword>
<dbReference type="InterPro" id="IPR019740">
    <property type="entry name" value="Pyridox_Oxase_CS"/>
</dbReference>
<evidence type="ECO:0000256" key="4">
    <source>
        <dbReference type="ARBA" id="ARBA00005037"/>
    </source>
</evidence>
<dbReference type="InterPro" id="IPR019576">
    <property type="entry name" value="Pyridoxamine_oxidase_dimer_C"/>
</dbReference>
<comment type="function">
    <text evidence="2">Catalyzes the oxidation of either pyridoxine 5'-phosphate (PNP) or pyridoxamine 5'-phosphate (PMP) into pyridoxal 5'-phosphate (PLP).</text>
</comment>
<evidence type="ECO:0000256" key="7">
    <source>
        <dbReference type="ARBA" id="ARBA00012801"/>
    </source>
</evidence>
<feature type="region of interest" description="Disordered" evidence="12">
    <location>
        <begin position="260"/>
        <end position="280"/>
    </location>
</feature>
<evidence type="ECO:0000256" key="6">
    <source>
        <dbReference type="ARBA" id="ARBA00011738"/>
    </source>
</evidence>
<dbReference type="Proteomes" id="UP000887566">
    <property type="component" value="Unplaced"/>
</dbReference>
<comment type="pathway">
    <text evidence="3">Cofactor metabolism; pyridoxal 5'-phosphate salvage; pyridoxal 5'-phosphate from pyridoxamine 5'-phosphate: step 1/1.</text>
</comment>
<dbReference type="PANTHER" id="PTHR10851:SF0">
    <property type="entry name" value="PYRIDOXINE-5'-PHOSPHATE OXIDASE"/>
    <property type="match status" value="1"/>
</dbReference>
<feature type="domain" description="Pyridoxine 5'-phosphate oxidase dimerisation C-terminal" evidence="14">
    <location>
        <begin position="233"/>
        <end position="286"/>
    </location>
</feature>
<reference evidence="16" key="1">
    <citation type="submission" date="2022-11" db="UniProtKB">
        <authorList>
            <consortium name="WormBaseParasite"/>
        </authorList>
    </citation>
    <scope>IDENTIFICATION</scope>
</reference>
<feature type="compositionally biased region" description="Basic and acidic residues" evidence="12">
    <location>
        <begin position="260"/>
        <end position="274"/>
    </location>
</feature>
<evidence type="ECO:0000256" key="12">
    <source>
        <dbReference type="SAM" id="MobiDB-lite"/>
    </source>
</evidence>
<evidence type="ECO:0000256" key="11">
    <source>
        <dbReference type="ARBA" id="ARBA00023096"/>
    </source>
</evidence>
<organism evidence="15 16">
    <name type="scientific">Plectus sambesii</name>
    <dbReference type="NCBI Taxonomy" id="2011161"/>
    <lineage>
        <taxon>Eukaryota</taxon>
        <taxon>Metazoa</taxon>
        <taxon>Ecdysozoa</taxon>
        <taxon>Nematoda</taxon>
        <taxon>Chromadorea</taxon>
        <taxon>Plectida</taxon>
        <taxon>Plectina</taxon>
        <taxon>Plectoidea</taxon>
        <taxon>Plectidae</taxon>
        <taxon>Plectus</taxon>
    </lineage>
</organism>
<dbReference type="WBParaSite" id="PSAMB.scaffold25size111298.g878.t1">
    <property type="protein sequence ID" value="PSAMB.scaffold25size111298.g878.t1"/>
    <property type="gene ID" value="PSAMB.scaffold25size111298.g878"/>
</dbReference>
<evidence type="ECO:0000256" key="10">
    <source>
        <dbReference type="ARBA" id="ARBA00023002"/>
    </source>
</evidence>
<dbReference type="Pfam" id="PF01243">
    <property type="entry name" value="PNPOx_N"/>
    <property type="match status" value="1"/>
</dbReference>
<dbReference type="InterPro" id="IPR000659">
    <property type="entry name" value="Pyridox_Oxase"/>
</dbReference>
<evidence type="ECO:0000259" key="13">
    <source>
        <dbReference type="Pfam" id="PF01243"/>
    </source>
</evidence>
<evidence type="ECO:0000256" key="2">
    <source>
        <dbReference type="ARBA" id="ARBA00003691"/>
    </source>
</evidence>
<dbReference type="GO" id="GO:0004733">
    <property type="term" value="F:pyridoxamine phosphate oxidase activity"/>
    <property type="evidence" value="ECO:0007669"/>
    <property type="project" value="UniProtKB-EC"/>
</dbReference>
<dbReference type="HAMAP" id="MF_01629">
    <property type="entry name" value="PdxH"/>
    <property type="match status" value="1"/>
</dbReference>